<feature type="repeat" description="PPR" evidence="3">
    <location>
        <begin position="94"/>
        <end position="128"/>
    </location>
</feature>
<dbReference type="InterPro" id="IPR057027">
    <property type="entry name" value="TPR_mt"/>
</dbReference>
<dbReference type="EMBL" id="BTGU01000071">
    <property type="protein sequence ID" value="GMN57592.1"/>
    <property type="molecule type" value="Genomic_DNA"/>
</dbReference>
<feature type="repeat" description="PPR" evidence="3">
    <location>
        <begin position="271"/>
        <end position="305"/>
    </location>
</feature>
<dbReference type="PROSITE" id="PS51375">
    <property type="entry name" value="PPR"/>
    <property type="match status" value="7"/>
</dbReference>
<feature type="domain" description="Pentatricopeptide repeat-containing protein-mitochondrial" evidence="5">
    <location>
        <begin position="239"/>
        <end position="403"/>
    </location>
</feature>
<dbReference type="AlphaFoldDB" id="A0AA88IZ33"/>
<evidence type="ECO:0000256" key="2">
    <source>
        <dbReference type="ARBA" id="ARBA00022737"/>
    </source>
</evidence>
<evidence type="ECO:0000256" key="3">
    <source>
        <dbReference type="PROSITE-ProRule" id="PRU00708"/>
    </source>
</evidence>
<dbReference type="InterPro" id="IPR002885">
    <property type="entry name" value="PPR_rpt"/>
</dbReference>
<evidence type="ECO:0000313" key="6">
    <source>
        <dbReference type="EMBL" id="GMN57592.1"/>
    </source>
</evidence>
<protein>
    <recommendedName>
        <fullName evidence="5">Pentatricopeptide repeat-containing protein-mitochondrial domain-containing protein</fullName>
    </recommendedName>
</protein>
<dbReference type="PANTHER" id="PTHR47938">
    <property type="entry name" value="RESPIRATORY COMPLEX I CHAPERONE (CIA84), PUTATIVE (AFU_ORTHOLOGUE AFUA_2G06020)-RELATED"/>
    <property type="match status" value="1"/>
</dbReference>
<comment type="similarity">
    <text evidence="1">Belongs to the PPR family. P subfamily.</text>
</comment>
<proteinExistence type="inferred from homology"/>
<evidence type="ECO:0000256" key="4">
    <source>
        <dbReference type="SAM" id="MobiDB-lite"/>
    </source>
</evidence>
<dbReference type="Gene3D" id="1.25.40.10">
    <property type="entry name" value="Tetratricopeptide repeat domain"/>
    <property type="match status" value="4"/>
</dbReference>
<reference evidence="6" key="1">
    <citation type="submission" date="2023-07" db="EMBL/GenBank/DDBJ databases">
        <title>draft genome sequence of fig (Ficus carica).</title>
        <authorList>
            <person name="Takahashi T."/>
            <person name="Nishimura K."/>
        </authorList>
    </citation>
    <scope>NUCLEOTIDE SEQUENCE</scope>
</reference>
<evidence type="ECO:0000259" key="5">
    <source>
        <dbReference type="Pfam" id="PF23276"/>
    </source>
</evidence>
<dbReference type="InterPro" id="IPR011990">
    <property type="entry name" value="TPR-like_helical_dom_sf"/>
</dbReference>
<feature type="repeat" description="PPR" evidence="3">
    <location>
        <begin position="342"/>
        <end position="376"/>
    </location>
</feature>
<dbReference type="Pfam" id="PF23276">
    <property type="entry name" value="TPR_24"/>
    <property type="match status" value="1"/>
</dbReference>
<accession>A0AA88IZ33</accession>
<keyword evidence="7" id="KW-1185">Reference proteome</keyword>
<feature type="region of interest" description="Disordered" evidence="4">
    <location>
        <begin position="467"/>
        <end position="494"/>
    </location>
</feature>
<keyword evidence="2" id="KW-0677">Repeat</keyword>
<evidence type="ECO:0000313" key="7">
    <source>
        <dbReference type="Proteomes" id="UP001187192"/>
    </source>
</evidence>
<feature type="repeat" description="PPR" evidence="3">
    <location>
        <begin position="166"/>
        <end position="200"/>
    </location>
</feature>
<gene>
    <name evidence="6" type="ORF">TIFTF001_026684</name>
</gene>
<dbReference type="GO" id="GO:0003729">
    <property type="term" value="F:mRNA binding"/>
    <property type="evidence" value="ECO:0007669"/>
    <property type="project" value="TreeGrafter"/>
</dbReference>
<name>A0AA88IZ33_FICCA</name>
<feature type="repeat" description="PPR" evidence="3">
    <location>
        <begin position="377"/>
        <end position="411"/>
    </location>
</feature>
<feature type="repeat" description="PPR" evidence="3">
    <location>
        <begin position="236"/>
        <end position="270"/>
    </location>
</feature>
<organism evidence="6 7">
    <name type="scientific">Ficus carica</name>
    <name type="common">Common fig</name>
    <dbReference type="NCBI Taxonomy" id="3494"/>
    <lineage>
        <taxon>Eukaryota</taxon>
        <taxon>Viridiplantae</taxon>
        <taxon>Streptophyta</taxon>
        <taxon>Embryophyta</taxon>
        <taxon>Tracheophyta</taxon>
        <taxon>Spermatophyta</taxon>
        <taxon>Magnoliopsida</taxon>
        <taxon>eudicotyledons</taxon>
        <taxon>Gunneridae</taxon>
        <taxon>Pentapetalae</taxon>
        <taxon>rosids</taxon>
        <taxon>fabids</taxon>
        <taxon>Rosales</taxon>
        <taxon>Moraceae</taxon>
        <taxon>Ficeae</taxon>
        <taxon>Ficus</taxon>
    </lineage>
</organism>
<feature type="compositionally biased region" description="Basic and acidic residues" evidence="4">
    <location>
        <begin position="477"/>
        <end position="494"/>
    </location>
</feature>
<dbReference type="Proteomes" id="UP001187192">
    <property type="component" value="Unassembled WGS sequence"/>
</dbReference>
<dbReference type="PANTHER" id="PTHR47938:SF16">
    <property type="entry name" value="PENTACOTRIPEPTIDE-REPEAT REGION OF PRORP DOMAIN-CONTAINING PROTEIN"/>
    <property type="match status" value="1"/>
</dbReference>
<sequence>MNNSPVVEQVLPPWGNSETCNDSGFRPDGLTLELNQPEVVPQEKVMLDVSSVHFLEETDEEQLSKRILVLSRTNKVRSALELLGSMELSGLRPNLHACNSLLSCLLRNGLIDDGLRVFEFMKTKKITTGHTYSLVLKAVADAKGCDTALQMFSKMEKEHEVEKGFDAIVYNTMISVCGRVNNWLESLRLWRSMKKNGHTGTRITFCLLVSIFARCGQNELALDAYGEMILGEFEPGKDTIQAVIGACAKEGKWEFALSVFQSMVKKGLKPNTVACNALINSLGKAGEIKLAFKVFDTMKSLGHLPDTYTWNAILGALYRANRHDNALRLFESIKRDQDSQLNSHLYNNALISCSKLGLWEKALQLLWQMETSGVPVSAASYNLVISACEKAKKPDVAVQVYEHMVHQKCIPDTFTHLSLIRVCIWGSRWTEVEEILNVAGCTGCIPLQCSYTRNVLKRQDFFGKEALRENAQPRSPTGRENKGFDASELEKRLR</sequence>
<dbReference type="Pfam" id="PF01535">
    <property type="entry name" value="PPR"/>
    <property type="match status" value="2"/>
</dbReference>
<evidence type="ECO:0000256" key="1">
    <source>
        <dbReference type="ARBA" id="ARBA00007626"/>
    </source>
</evidence>
<comment type="caution">
    <text evidence="6">The sequence shown here is derived from an EMBL/GenBank/DDBJ whole genome shotgun (WGS) entry which is preliminary data.</text>
</comment>
<feature type="repeat" description="PPR" evidence="3">
    <location>
        <begin position="306"/>
        <end position="336"/>
    </location>
</feature>
<dbReference type="NCBIfam" id="TIGR00756">
    <property type="entry name" value="PPR"/>
    <property type="match status" value="5"/>
</dbReference>
<dbReference type="Pfam" id="PF13812">
    <property type="entry name" value="PPR_3"/>
    <property type="match status" value="1"/>
</dbReference>